<dbReference type="PANTHER" id="PTHR36595:SF1">
    <property type="entry name" value="TRANSMEMBRANE PROTEIN"/>
    <property type="match status" value="1"/>
</dbReference>
<proteinExistence type="predicted"/>
<dbReference type="AlphaFoldDB" id="A0A699GY42"/>
<name>A0A699GY42_TANCI</name>
<keyword evidence="2" id="KW-0695">RNA-directed DNA polymerase</keyword>
<comment type="caution">
    <text evidence="2">The sequence shown here is derived from an EMBL/GenBank/DDBJ whole genome shotgun (WGS) entry which is preliminary data.</text>
</comment>
<keyword evidence="2" id="KW-0548">Nucleotidyltransferase</keyword>
<keyword evidence="2" id="KW-0808">Transferase</keyword>
<feature type="domain" description="Reverse transcriptase Ty1/copia-type" evidence="1">
    <location>
        <begin position="144"/>
        <end position="210"/>
    </location>
</feature>
<evidence type="ECO:0000259" key="1">
    <source>
        <dbReference type="Pfam" id="PF07727"/>
    </source>
</evidence>
<protein>
    <submittedName>
        <fullName evidence="2">Putative reverse transcriptase, RNA-dependent DNA polymerase</fullName>
    </submittedName>
</protein>
<dbReference type="Pfam" id="PF07727">
    <property type="entry name" value="RVT_2"/>
    <property type="match status" value="1"/>
</dbReference>
<gene>
    <name evidence="2" type="ORF">Tci_249876</name>
</gene>
<accession>A0A699GY42</accession>
<evidence type="ECO:0000313" key="2">
    <source>
        <dbReference type="EMBL" id="GEW77900.1"/>
    </source>
</evidence>
<sequence>MYNQCLDRYSNKATSRRTTNVFIDVEQVSYDCNLSVREDNEELHDDELKRRVEEFIDKIYNGWKAEKLSLVNGSLSNQDTPLELNEHMKEQKKSSIQEETSERYALPPRANQEVPQKRYSSEKVSRGSRYPMANIAKGNLSKRGNLITCLIIYVDDMIVTGDDKEEITKLKKYLFTKFKMKDLGRLKYFLRIEVLRSKQGIFMCQKRSSESVYASTLEEPYESSHENLKISQGNNGAWSLVQTKWASSNSIMEDDTMYRGEYGDQYFHPSSYKTVSFFNQPQRPTQEYYCQGQRQDDDLSFDEKYDKIMSMIESNKEENQIYEASFAAYKASFVALETHVDRLLDQLNRDETYEPQGITMLDFDDEDEDEGKEQNEEFSLHSTNTMEYSKFGSCKDKEDVDDYNNLFKDLISPIKEHDKESVPLKLGRNLEPNSNSVYEHTPTPIPPPLPANENKSFIIATQTKPPQEFKEDNKELHDDELRRRVEEFIDKIHNGWKAEKLSLVNGSLSNQGNGYLSERTKSKQNGQNRAREWKEYCQQQLVFFGNVHKTFHVLAREKDCLVLMVEEVGRRKLGLILFEEAERKLEIVMAMVGEEVPYSKEVGGVENKSSNGSILMANGEECLDGWVGADEGEVKGGGVDFGVILLGEIPEESTGESGSEEFGV</sequence>
<dbReference type="GO" id="GO:0003964">
    <property type="term" value="F:RNA-directed DNA polymerase activity"/>
    <property type="evidence" value="ECO:0007669"/>
    <property type="project" value="UniProtKB-KW"/>
</dbReference>
<dbReference type="InterPro" id="IPR013103">
    <property type="entry name" value="RVT_2"/>
</dbReference>
<dbReference type="EMBL" id="BKCJ010073551">
    <property type="protein sequence ID" value="GEW77900.1"/>
    <property type="molecule type" value="Genomic_DNA"/>
</dbReference>
<dbReference type="PANTHER" id="PTHR36595">
    <property type="entry name" value="TRANSMEMBRANE PROTEIN"/>
    <property type="match status" value="1"/>
</dbReference>
<organism evidence="2">
    <name type="scientific">Tanacetum cinerariifolium</name>
    <name type="common">Dalmatian daisy</name>
    <name type="synonym">Chrysanthemum cinerariifolium</name>
    <dbReference type="NCBI Taxonomy" id="118510"/>
    <lineage>
        <taxon>Eukaryota</taxon>
        <taxon>Viridiplantae</taxon>
        <taxon>Streptophyta</taxon>
        <taxon>Embryophyta</taxon>
        <taxon>Tracheophyta</taxon>
        <taxon>Spermatophyta</taxon>
        <taxon>Magnoliopsida</taxon>
        <taxon>eudicotyledons</taxon>
        <taxon>Gunneridae</taxon>
        <taxon>Pentapetalae</taxon>
        <taxon>asterids</taxon>
        <taxon>campanulids</taxon>
        <taxon>Asterales</taxon>
        <taxon>Asteraceae</taxon>
        <taxon>Asteroideae</taxon>
        <taxon>Anthemideae</taxon>
        <taxon>Anthemidinae</taxon>
        <taxon>Tanacetum</taxon>
    </lineage>
</organism>
<reference evidence="2" key="1">
    <citation type="journal article" date="2019" name="Sci. Rep.">
        <title>Draft genome of Tanacetum cinerariifolium, the natural source of mosquito coil.</title>
        <authorList>
            <person name="Yamashiro T."/>
            <person name="Shiraishi A."/>
            <person name="Satake H."/>
            <person name="Nakayama K."/>
        </authorList>
    </citation>
    <scope>NUCLEOTIDE SEQUENCE</scope>
</reference>